<evidence type="ECO:0000313" key="2">
    <source>
        <dbReference type="Proteomes" id="UP001454036"/>
    </source>
</evidence>
<proteinExistence type="predicted"/>
<dbReference type="EMBL" id="BAABME010000199">
    <property type="protein sequence ID" value="GAA0140614.1"/>
    <property type="molecule type" value="Genomic_DNA"/>
</dbReference>
<keyword evidence="2" id="KW-1185">Reference proteome</keyword>
<organism evidence="1 2">
    <name type="scientific">Lithospermum erythrorhizon</name>
    <name type="common">Purple gromwell</name>
    <name type="synonym">Lithospermum officinale var. erythrorhizon</name>
    <dbReference type="NCBI Taxonomy" id="34254"/>
    <lineage>
        <taxon>Eukaryota</taxon>
        <taxon>Viridiplantae</taxon>
        <taxon>Streptophyta</taxon>
        <taxon>Embryophyta</taxon>
        <taxon>Tracheophyta</taxon>
        <taxon>Spermatophyta</taxon>
        <taxon>Magnoliopsida</taxon>
        <taxon>eudicotyledons</taxon>
        <taxon>Gunneridae</taxon>
        <taxon>Pentapetalae</taxon>
        <taxon>asterids</taxon>
        <taxon>lamiids</taxon>
        <taxon>Boraginales</taxon>
        <taxon>Boraginaceae</taxon>
        <taxon>Boraginoideae</taxon>
        <taxon>Lithospermeae</taxon>
        <taxon>Lithospermum</taxon>
    </lineage>
</organism>
<protein>
    <submittedName>
        <fullName evidence="1">Uncharacterized protein</fullName>
    </submittedName>
</protein>
<sequence length="97" mass="11161">MKIFKKGILGNVMEIVDPNLVRIENEQAKLIMGNQDVDYEIIWRENIHSIMIMIKVAVACSMKNLQDRSDIQTAINELKIARDLLLSSNQEMVLTME</sequence>
<gene>
    <name evidence="1" type="ORF">LIER_01924</name>
</gene>
<reference evidence="1 2" key="1">
    <citation type="submission" date="2024-01" db="EMBL/GenBank/DDBJ databases">
        <title>The complete chloroplast genome sequence of Lithospermum erythrorhizon: insights into the phylogenetic relationship among Boraginaceae species and the maternal lineages of purple gromwells.</title>
        <authorList>
            <person name="Okada T."/>
            <person name="Watanabe K."/>
        </authorList>
    </citation>
    <scope>NUCLEOTIDE SEQUENCE [LARGE SCALE GENOMIC DNA]</scope>
</reference>
<evidence type="ECO:0000313" key="1">
    <source>
        <dbReference type="EMBL" id="GAA0140614.1"/>
    </source>
</evidence>
<dbReference type="AlphaFoldDB" id="A0AAV3NN48"/>
<comment type="caution">
    <text evidence="1">The sequence shown here is derived from an EMBL/GenBank/DDBJ whole genome shotgun (WGS) entry which is preliminary data.</text>
</comment>
<name>A0AAV3NN48_LITER</name>
<dbReference type="Proteomes" id="UP001454036">
    <property type="component" value="Unassembled WGS sequence"/>
</dbReference>
<accession>A0AAV3NN48</accession>